<protein>
    <recommendedName>
        <fullName evidence="5">Inner membrane-spanning protein YciB</fullName>
    </recommendedName>
</protein>
<dbReference type="GO" id="GO:0005886">
    <property type="term" value="C:plasma membrane"/>
    <property type="evidence" value="ECO:0007669"/>
    <property type="project" value="UniProtKB-SubCell"/>
</dbReference>
<comment type="subcellular location">
    <subcellularLocation>
        <location evidence="5">Cell inner membrane</location>
        <topology evidence="5">Multi-pass membrane protein</topology>
    </subcellularLocation>
</comment>
<dbReference type="KEGG" id="tvd:SG34_016540"/>
<feature type="transmembrane region" description="Helical" evidence="5">
    <location>
        <begin position="7"/>
        <end position="40"/>
    </location>
</feature>
<dbReference type="Pfam" id="PF04279">
    <property type="entry name" value="IspA"/>
    <property type="match status" value="1"/>
</dbReference>
<keyword evidence="7" id="KW-1185">Reference proteome</keyword>
<name>A0AAE9Z0P4_9GAMM</name>
<dbReference type="NCBIfam" id="NF001324">
    <property type="entry name" value="PRK00259.1-2"/>
    <property type="match status" value="1"/>
</dbReference>
<feature type="transmembrane region" description="Helical" evidence="5">
    <location>
        <begin position="121"/>
        <end position="139"/>
    </location>
</feature>
<evidence type="ECO:0000256" key="1">
    <source>
        <dbReference type="ARBA" id="ARBA00022475"/>
    </source>
</evidence>
<keyword evidence="5" id="KW-0997">Cell inner membrane</keyword>
<dbReference type="PANTHER" id="PTHR36917">
    <property type="entry name" value="INTRACELLULAR SEPTATION PROTEIN A-RELATED"/>
    <property type="match status" value="1"/>
</dbReference>
<dbReference type="RefSeq" id="WP_044840813.1">
    <property type="nucleotide sequence ID" value="NZ_CP059733.1"/>
</dbReference>
<comment type="similarity">
    <text evidence="5">Belongs to the YciB family.</text>
</comment>
<dbReference type="EMBL" id="CP059733">
    <property type="protein sequence ID" value="WDE03038.1"/>
    <property type="molecule type" value="Genomic_DNA"/>
</dbReference>
<reference evidence="6 7" key="2">
    <citation type="journal article" date="2022" name="Mar. Drugs">
        <title>Bioassay-Guided Fractionation Leads to the Detection of Cholic Acid Generated by the Rare Thalassomonas sp.</title>
        <authorList>
            <person name="Pheiffer F."/>
            <person name="Schneider Y.K."/>
            <person name="Hansen E.H."/>
            <person name="Andersen J.H."/>
            <person name="Isaksson J."/>
            <person name="Busche T."/>
            <person name="R C."/>
            <person name="Kalinowski J."/>
            <person name="Zyl L.V."/>
            <person name="Trindade M."/>
        </authorList>
    </citation>
    <scope>NUCLEOTIDE SEQUENCE [LARGE SCALE GENOMIC DNA]</scope>
    <source>
        <strain evidence="6 7">XOM25</strain>
    </source>
</reference>
<keyword evidence="3 5" id="KW-1133">Transmembrane helix</keyword>
<keyword evidence="2 5" id="KW-0812">Transmembrane</keyword>
<sequence>MHAIFEYLPLVIFFIIYKVFDIYWATASLIATSALQILYYVVKRQPVPTRNWVFFGLIAVFGGLTIFLHDDAFLKWKVTLINEFFALALLVSQYVFKKNLIKQFLSEALTLPDPVWNKLNFSWAMFFALCGLLNIYVAFNFEQETWVNFKVFGLTGLTFVFAIGSIFSLHKHLPQEELATPEDAQDKPKNVKLTKDQ</sequence>
<keyword evidence="1 5" id="KW-1003">Cell membrane</keyword>
<dbReference type="HAMAP" id="MF_00189">
    <property type="entry name" value="YciB"/>
    <property type="match status" value="1"/>
</dbReference>
<gene>
    <name evidence="5" type="primary">yciB</name>
    <name evidence="6" type="ORF">SG34_016540</name>
</gene>
<organism evidence="6 7">
    <name type="scientific">Thalassomonas viridans</name>
    <dbReference type="NCBI Taxonomy" id="137584"/>
    <lineage>
        <taxon>Bacteria</taxon>
        <taxon>Pseudomonadati</taxon>
        <taxon>Pseudomonadota</taxon>
        <taxon>Gammaproteobacteria</taxon>
        <taxon>Alteromonadales</taxon>
        <taxon>Colwelliaceae</taxon>
        <taxon>Thalassomonas</taxon>
    </lineage>
</organism>
<evidence type="ECO:0000256" key="3">
    <source>
        <dbReference type="ARBA" id="ARBA00022989"/>
    </source>
</evidence>
<dbReference type="NCBIfam" id="NF001325">
    <property type="entry name" value="PRK00259.1-3"/>
    <property type="match status" value="1"/>
</dbReference>
<proteinExistence type="inferred from homology"/>
<feature type="transmembrane region" description="Helical" evidence="5">
    <location>
        <begin position="151"/>
        <end position="169"/>
    </location>
</feature>
<evidence type="ECO:0000313" key="7">
    <source>
        <dbReference type="Proteomes" id="UP000032352"/>
    </source>
</evidence>
<evidence type="ECO:0000313" key="6">
    <source>
        <dbReference type="EMBL" id="WDE03038.1"/>
    </source>
</evidence>
<accession>A0AAE9Z0P4</accession>
<dbReference type="NCBIfam" id="TIGR00997">
    <property type="entry name" value="ispZ"/>
    <property type="match status" value="1"/>
</dbReference>
<dbReference type="Proteomes" id="UP000032352">
    <property type="component" value="Chromosome"/>
</dbReference>
<dbReference type="AlphaFoldDB" id="A0AAE9Z0P4"/>
<evidence type="ECO:0000256" key="5">
    <source>
        <dbReference type="HAMAP-Rule" id="MF_00189"/>
    </source>
</evidence>
<evidence type="ECO:0000256" key="4">
    <source>
        <dbReference type="ARBA" id="ARBA00023136"/>
    </source>
</evidence>
<comment type="function">
    <text evidence="5">Plays a role in cell envelope biogenesis, maintenance of cell envelope integrity and membrane homeostasis.</text>
</comment>
<reference evidence="6 7" key="1">
    <citation type="journal article" date="2015" name="Genome Announc.">
        <title>Draft Genome Sequences of Marine Isolates of Thalassomonas viridans and Thalassomonas actiniarum.</title>
        <authorList>
            <person name="Olonade I."/>
            <person name="van Zyl L.J."/>
            <person name="Trindade M."/>
        </authorList>
    </citation>
    <scope>NUCLEOTIDE SEQUENCE [LARGE SCALE GENOMIC DNA]</scope>
    <source>
        <strain evidence="6 7">XOM25</strain>
    </source>
</reference>
<comment type="caution">
    <text evidence="5">Lacks conserved residue(s) required for the propagation of feature annotation.</text>
</comment>
<feature type="transmembrane region" description="Helical" evidence="5">
    <location>
        <begin position="52"/>
        <end position="68"/>
    </location>
</feature>
<dbReference type="InterPro" id="IPR006008">
    <property type="entry name" value="YciB"/>
</dbReference>
<evidence type="ECO:0000256" key="2">
    <source>
        <dbReference type="ARBA" id="ARBA00022692"/>
    </source>
</evidence>
<keyword evidence="4 5" id="KW-0472">Membrane</keyword>
<dbReference type="PANTHER" id="PTHR36917:SF1">
    <property type="entry name" value="INNER MEMBRANE-SPANNING PROTEIN YCIB"/>
    <property type="match status" value="1"/>
</dbReference>